<dbReference type="InterPro" id="IPR036236">
    <property type="entry name" value="Znf_C2H2_sf"/>
</dbReference>
<feature type="region of interest" description="Disordered" evidence="9">
    <location>
        <begin position="153"/>
        <end position="208"/>
    </location>
</feature>
<proteinExistence type="predicted"/>
<evidence type="ECO:0000256" key="3">
    <source>
        <dbReference type="ARBA" id="ARBA00022723"/>
    </source>
</evidence>
<keyword evidence="12" id="KW-1185">Reference proteome</keyword>
<dbReference type="InterPro" id="IPR025525">
    <property type="entry name" value="hAT-like_transposase_RNase-H"/>
</dbReference>
<evidence type="ECO:0000256" key="6">
    <source>
        <dbReference type="ARBA" id="ARBA00023125"/>
    </source>
</evidence>
<dbReference type="PROSITE" id="PS50808">
    <property type="entry name" value="ZF_BED"/>
    <property type="match status" value="1"/>
</dbReference>
<keyword evidence="4 8" id="KW-0863">Zinc-finger</keyword>
<keyword evidence="6" id="KW-0238">DNA-binding</keyword>
<keyword evidence="5" id="KW-0862">Zinc</keyword>
<evidence type="ECO:0000256" key="2">
    <source>
        <dbReference type="ARBA" id="ARBA00011738"/>
    </source>
</evidence>
<protein>
    <recommendedName>
        <fullName evidence="10">BED-type domain-containing protein</fullName>
    </recommendedName>
</protein>
<dbReference type="Proteomes" id="UP000604825">
    <property type="component" value="Unassembled WGS sequence"/>
</dbReference>
<dbReference type="InterPro" id="IPR008906">
    <property type="entry name" value="HATC_C_dom"/>
</dbReference>
<dbReference type="GO" id="GO:1990837">
    <property type="term" value="F:sequence-specific double-stranded DNA binding"/>
    <property type="evidence" value="ECO:0007669"/>
    <property type="project" value="TreeGrafter"/>
</dbReference>
<feature type="domain" description="BED-type" evidence="10">
    <location>
        <begin position="96"/>
        <end position="162"/>
    </location>
</feature>
<evidence type="ECO:0000256" key="8">
    <source>
        <dbReference type="PROSITE-ProRule" id="PRU00027"/>
    </source>
</evidence>
<evidence type="ECO:0000259" key="10">
    <source>
        <dbReference type="PROSITE" id="PS50808"/>
    </source>
</evidence>
<evidence type="ECO:0000256" key="9">
    <source>
        <dbReference type="SAM" id="MobiDB-lite"/>
    </source>
</evidence>
<dbReference type="SUPFAM" id="SSF57667">
    <property type="entry name" value="beta-beta-alpha zinc fingers"/>
    <property type="match status" value="1"/>
</dbReference>
<keyword evidence="3" id="KW-0479">Metal-binding</keyword>
<dbReference type="InterPro" id="IPR003656">
    <property type="entry name" value="Znf_BED"/>
</dbReference>
<evidence type="ECO:0000256" key="5">
    <source>
        <dbReference type="ARBA" id="ARBA00022833"/>
    </source>
</evidence>
<comment type="subcellular location">
    <subcellularLocation>
        <location evidence="1">Nucleus</location>
    </subcellularLocation>
</comment>
<dbReference type="GO" id="GO:0046983">
    <property type="term" value="F:protein dimerization activity"/>
    <property type="evidence" value="ECO:0007669"/>
    <property type="project" value="InterPro"/>
</dbReference>
<evidence type="ECO:0000256" key="1">
    <source>
        <dbReference type="ARBA" id="ARBA00004123"/>
    </source>
</evidence>
<dbReference type="GO" id="GO:0005634">
    <property type="term" value="C:nucleus"/>
    <property type="evidence" value="ECO:0007669"/>
    <property type="project" value="UniProtKB-SubCell"/>
</dbReference>
<evidence type="ECO:0000313" key="12">
    <source>
        <dbReference type="Proteomes" id="UP000604825"/>
    </source>
</evidence>
<evidence type="ECO:0000313" key="11">
    <source>
        <dbReference type="EMBL" id="CAD6219484.1"/>
    </source>
</evidence>
<dbReference type="Pfam" id="PF05699">
    <property type="entry name" value="Dimer_Tnp_hAT"/>
    <property type="match status" value="1"/>
</dbReference>
<dbReference type="PANTHER" id="PTHR34396:SF32">
    <property type="entry name" value="OS09G0382120 PROTEIN"/>
    <property type="match status" value="1"/>
</dbReference>
<name>A0A811ND67_9POAL</name>
<accession>A0A811ND67</accession>
<keyword evidence="7" id="KW-0539">Nucleus</keyword>
<dbReference type="EMBL" id="CAJGYO010000003">
    <property type="protein sequence ID" value="CAD6219484.1"/>
    <property type="molecule type" value="Genomic_DNA"/>
</dbReference>
<comment type="subunit">
    <text evidence="2">Homodimer.</text>
</comment>
<evidence type="ECO:0000256" key="7">
    <source>
        <dbReference type="ARBA" id="ARBA00023242"/>
    </source>
</evidence>
<dbReference type="OrthoDB" id="1607513at2759"/>
<organism evidence="11 12">
    <name type="scientific">Miscanthus lutarioriparius</name>
    <dbReference type="NCBI Taxonomy" id="422564"/>
    <lineage>
        <taxon>Eukaryota</taxon>
        <taxon>Viridiplantae</taxon>
        <taxon>Streptophyta</taxon>
        <taxon>Embryophyta</taxon>
        <taxon>Tracheophyta</taxon>
        <taxon>Spermatophyta</taxon>
        <taxon>Magnoliopsida</taxon>
        <taxon>Liliopsida</taxon>
        <taxon>Poales</taxon>
        <taxon>Poaceae</taxon>
        <taxon>PACMAD clade</taxon>
        <taxon>Panicoideae</taxon>
        <taxon>Andropogonodae</taxon>
        <taxon>Andropogoneae</taxon>
        <taxon>Saccharinae</taxon>
        <taxon>Miscanthus</taxon>
    </lineage>
</organism>
<gene>
    <name evidence="11" type="ORF">NCGR_LOCUS13122</name>
</gene>
<dbReference type="SUPFAM" id="SSF53098">
    <property type="entry name" value="Ribonuclease H-like"/>
    <property type="match status" value="1"/>
</dbReference>
<dbReference type="InterPro" id="IPR012337">
    <property type="entry name" value="RNaseH-like_sf"/>
</dbReference>
<dbReference type="InterPro" id="IPR053031">
    <property type="entry name" value="Cuticle_assoc_protein"/>
</dbReference>
<dbReference type="SMART" id="SM00614">
    <property type="entry name" value="ZnF_BED"/>
    <property type="match status" value="1"/>
</dbReference>
<dbReference type="Pfam" id="PF02892">
    <property type="entry name" value="zf-BED"/>
    <property type="match status" value="1"/>
</dbReference>
<sequence length="757" mass="85357">MPAGSLAGGKRRERLLPVFPFPPFPPRLFPADAERKNAAFPPPSPLLPRSQLRAPSRGIAKIGIEDMDAIANDLVEQESTGSIPSPLFSGTNLNKRLRSKVWDDFIPTFAEGRIVQAKCMHCHQVFGGTNGTSSLLRHLASCIPATLKRAKMQEHTSLPSTQKGTVSAGSDPKQKKLPFLPSNQKKFVGKDDMTPAQKELALPDTPTTMTRMNQEVDQNGSHEDLAEQKNLALPGISTDNNWRNQSNKENTSAEQIVFPADMSQKHQVDENASHEELIMILAMHGHLPKMVDQDGFRELVTWLNPLVKMPSHNDLMMNTLNLFQKEKSKLMQEFTVLRSRVCLSVYMWHYDPVLAFLCLRVHYIDGEWEKQQKVITFRAVDSSCNAKELSDIISGAVEHWGLDGKVFCIILDDAFIDNSVASSVKANLQERNPLSANQSLFVVRYATHLVDQVIQVGLDELEITLEKLSKFSKCTNGRTPAAVQYPNCRYAPSSEDWLTAGKICDKLDSLLKDVGSTKRYPTPAHLFNMLWNVKQHVHFESLICCYKDDDTFSKILEKMQNKFKESWKICFFHCCMPMIMEPEYRLERIRSSVWLFGLEKNDVLDTLASLFNEYLDQAEDPNNTSGSKTSKGTVVDVDTLVEYDRHWHRCSERPMTELDQYLQAPHLMTSEPVGLKGAAGKPSDLQWWKEHSRNYPTVARMARDVLALPCISDWKAATRTATLAISESGSKQWVEELVCTQDWLTPAGASQESTDDL</sequence>
<dbReference type="GO" id="GO:0006357">
    <property type="term" value="P:regulation of transcription by RNA polymerase II"/>
    <property type="evidence" value="ECO:0007669"/>
    <property type="project" value="TreeGrafter"/>
</dbReference>
<dbReference type="Pfam" id="PF14372">
    <property type="entry name" value="hAT-like_RNase-H"/>
    <property type="match status" value="1"/>
</dbReference>
<comment type="caution">
    <text evidence="11">The sequence shown here is derived from an EMBL/GenBank/DDBJ whole genome shotgun (WGS) entry which is preliminary data.</text>
</comment>
<evidence type="ECO:0000256" key="4">
    <source>
        <dbReference type="ARBA" id="ARBA00022771"/>
    </source>
</evidence>
<reference evidence="11" key="1">
    <citation type="submission" date="2020-10" db="EMBL/GenBank/DDBJ databases">
        <authorList>
            <person name="Han B."/>
            <person name="Lu T."/>
            <person name="Zhao Q."/>
            <person name="Huang X."/>
            <person name="Zhao Y."/>
        </authorList>
    </citation>
    <scope>NUCLEOTIDE SEQUENCE</scope>
</reference>
<feature type="compositionally biased region" description="Polar residues" evidence="9">
    <location>
        <begin position="155"/>
        <end position="168"/>
    </location>
</feature>
<dbReference type="PANTHER" id="PTHR34396">
    <property type="entry name" value="OS03G0264950 PROTEIN-RELATED"/>
    <property type="match status" value="1"/>
</dbReference>
<dbReference type="GO" id="GO:0008270">
    <property type="term" value="F:zinc ion binding"/>
    <property type="evidence" value="ECO:0007669"/>
    <property type="project" value="UniProtKB-KW"/>
</dbReference>
<dbReference type="AlphaFoldDB" id="A0A811ND67"/>